<dbReference type="EMBL" id="GAIX01013561">
    <property type="protein sequence ID" value="JAA78999.1"/>
    <property type="molecule type" value="Transcribed_RNA"/>
</dbReference>
<reference evidence="1" key="2">
    <citation type="submission" date="2013-05" db="EMBL/GenBank/DDBJ databases">
        <authorList>
            <person name="Carter J.-M."/>
            <person name="Baker S.C."/>
            <person name="Pink R."/>
            <person name="Carter D.R.F."/>
            <person name="Collins A."/>
            <person name="Tomlin J."/>
            <person name="Gibbs M."/>
            <person name="Breuker C.J."/>
        </authorList>
    </citation>
    <scope>NUCLEOTIDE SEQUENCE</scope>
    <source>
        <tissue evidence="1">Ovary</tissue>
    </source>
</reference>
<sequence length="70" mass="7952">MRVPYNVLCNVSKVCRGHQYALGQRGGVTNLSLSILVKRDTFYSNTAVPVNGITVIGLKFEYCNFFFFRK</sequence>
<evidence type="ECO:0000313" key="1">
    <source>
        <dbReference type="EMBL" id="JAA78999.1"/>
    </source>
</evidence>
<feature type="non-terminal residue" evidence="1">
    <location>
        <position position="70"/>
    </location>
</feature>
<organism evidence="1">
    <name type="scientific">Pararge aegeria</name>
    <name type="common">speckled wood butterfly</name>
    <dbReference type="NCBI Taxonomy" id="116150"/>
    <lineage>
        <taxon>Eukaryota</taxon>
        <taxon>Metazoa</taxon>
        <taxon>Ecdysozoa</taxon>
        <taxon>Arthropoda</taxon>
        <taxon>Hexapoda</taxon>
        <taxon>Insecta</taxon>
        <taxon>Pterygota</taxon>
        <taxon>Neoptera</taxon>
        <taxon>Endopterygota</taxon>
        <taxon>Lepidoptera</taxon>
        <taxon>Glossata</taxon>
        <taxon>Ditrysia</taxon>
        <taxon>Papilionoidea</taxon>
        <taxon>Nymphalidae</taxon>
        <taxon>Satyrinae</taxon>
        <taxon>Satyrini</taxon>
        <taxon>Parargina</taxon>
        <taxon>Pararge</taxon>
    </lineage>
</organism>
<proteinExistence type="predicted"/>
<reference evidence="1" key="1">
    <citation type="journal article" date="2013" name="BMC Genomics">
        <title>Unscrambling butterfly oogenesis.</title>
        <authorList>
            <person name="Carter J.M."/>
            <person name="Baker S.C."/>
            <person name="Pink R."/>
            <person name="Carter D.R."/>
            <person name="Collins A."/>
            <person name="Tomlin J."/>
            <person name="Gibbs M."/>
            <person name="Breuker C.J."/>
        </authorList>
    </citation>
    <scope>NUCLEOTIDE SEQUENCE</scope>
    <source>
        <tissue evidence="1">Ovary</tissue>
    </source>
</reference>
<dbReference type="AlphaFoldDB" id="S4NPH9"/>
<name>S4NPH9_9NEOP</name>
<protein>
    <submittedName>
        <fullName evidence="1">Uncharacterized protein</fullName>
    </submittedName>
</protein>
<accession>S4NPH9</accession>